<dbReference type="InterPro" id="IPR018247">
    <property type="entry name" value="EF_Hand_1_Ca_BS"/>
</dbReference>
<dbReference type="PROSITE" id="PS00018">
    <property type="entry name" value="EF_HAND_1"/>
    <property type="match status" value="2"/>
</dbReference>
<gene>
    <name evidence="2" type="ORF">EDC25_10220</name>
</gene>
<dbReference type="RefSeq" id="WP_240639573.1">
    <property type="nucleotide sequence ID" value="NZ_JBHLWF010000013.1"/>
</dbReference>
<comment type="caution">
    <text evidence="2">The sequence shown here is derived from an EMBL/GenBank/DDBJ whole genome shotgun (WGS) entry which is preliminary data.</text>
</comment>
<feature type="domain" description="EF-hand" evidence="1">
    <location>
        <begin position="52"/>
        <end position="82"/>
    </location>
</feature>
<keyword evidence="3" id="KW-1185">Reference proteome</keyword>
<dbReference type="Pfam" id="PF13202">
    <property type="entry name" value="EF-hand_5"/>
    <property type="match status" value="2"/>
</dbReference>
<proteinExistence type="predicted"/>
<protein>
    <submittedName>
        <fullName evidence="2">EF hand domain-containing protein</fullName>
    </submittedName>
</protein>
<dbReference type="InterPro" id="IPR011992">
    <property type="entry name" value="EF-hand-dom_pair"/>
</dbReference>
<dbReference type="SUPFAM" id="SSF47473">
    <property type="entry name" value="EF-hand"/>
    <property type="match status" value="1"/>
</dbReference>
<name>A0A4R3LM16_9GAMM</name>
<dbReference type="Gene3D" id="1.10.238.10">
    <property type="entry name" value="EF-hand"/>
    <property type="match status" value="1"/>
</dbReference>
<accession>A0A4R3LM16</accession>
<dbReference type="AlphaFoldDB" id="A0A4R3LM16"/>
<reference evidence="2 3" key="1">
    <citation type="submission" date="2019-03" db="EMBL/GenBank/DDBJ databases">
        <title>Genomic Encyclopedia of Type Strains, Phase IV (KMG-IV): sequencing the most valuable type-strain genomes for metagenomic binning, comparative biology and taxonomic classification.</title>
        <authorList>
            <person name="Goeker M."/>
        </authorList>
    </citation>
    <scope>NUCLEOTIDE SEQUENCE [LARGE SCALE GENOMIC DNA]</scope>
    <source>
        <strain evidence="2 3">DSM 21944</strain>
    </source>
</reference>
<evidence type="ECO:0000259" key="1">
    <source>
        <dbReference type="PROSITE" id="PS50222"/>
    </source>
</evidence>
<dbReference type="Proteomes" id="UP000294599">
    <property type="component" value="Unassembled WGS sequence"/>
</dbReference>
<dbReference type="GO" id="GO:0005509">
    <property type="term" value="F:calcium ion binding"/>
    <property type="evidence" value="ECO:0007669"/>
    <property type="project" value="InterPro"/>
</dbReference>
<dbReference type="PROSITE" id="PS50222">
    <property type="entry name" value="EF_HAND_2"/>
    <property type="match status" value="2"/>
</dbReference>
<organism evidence="2 3">
    <name type="scientific">Pseudofulvimonas gallinarii</name>
    <dbReference type="NCBI Taxonomy" id="634155"/>
    <lineage>
        <taxon>Bacteria</taxon>
        <taxon>Pseudomonadati</taxon>
        <taxon>Pseudomonadota</taxon>
        <taxon>Gammaproteobacteria</taxon>
        <taxon>Lysobacterales</taxon>
        <taxon>Rhodanobacteraceae</taxon>
        <taxon>Pseudofulvimonas</taxon>
    </lineage>
</organism>
<evidence type="ECO:0000313" key="3">
    <source>
        <dbReference type="Proteomes" id="UP000294599"/>
    </source>
</evidence>
<feature type="domain" description="EF-hand" evidence="1">
    <location>
        <begin position="1"/>
        <end position="26"/>
    </location>
</feature>
<evidence type="ECO:0000313" key="2">
    <source>
        <dbReference type="EMBL" id="TCT00656.1"/>
    </source>
</evidence>
<sequence>MRMDLDGDNRVSLAEFRDYMSRGFRSRDLDGNGILQGAELPDPGARPLRLADHLERLAEAFARQDRNGDGWLDAAELAAPPR</sequence>
<dbReference type="InterPro" id="IPR002048">
    <property type="entry name" value="EF_hand_dom"/>
</dbReference>
<dbReference type="EMBL" id="SMAF01000002">
    <property type="protein sequence ID" value="TCT00656.1"/>
    <property type="molecule type" value="Genomic_DNA"/>
</dbReference>